<keyword evidence="4" id="KW-0813">Transport</keyword>
<feature type="domain" description="ABC transmembrane type-1" evidence="10">
    <location>
        <begin position="63"/>
        <end position="269"/>
    </location>
</feature>
<feature type="transmembrane region" description="Helical" evidence="9">
    <location>
        <begin position="250"/>
        <end position="269"/>
    </location>
</feature>
<dbReference type="GO" id="GO:0005886">
    <property type="term" value="C:plasma membrane"/>
    <property type="evidence" value="ECO:0007669"/>
    <property type="project" value="UniProtKB-SubCell"/>
</dbReference>
<feature type="transmembrane region" description="Helical" evidence="9">
    <location>
        <begin position="100"/>
        <end position="123"/>
    </location>
</feature>
<dbReference type="EMBL" id="MELK01000053">
    <property type="protein sequence ID" value="OFW55509.1"/>
    <property type="molecule type" value="Genomic_DNA"/>
</dbReference>
<feature type="transmembrane region" description="Helical" evidence="9">
    <location>
        <begin position="67"/>
        <end position="88"/>
    </location>
</feature>
<dbReference type="CDD" id="cd06261">
    <property type="entry name" value="TM_PBP2"/>
    <property type="match status" value="1"/>
</dbReference>
<dbReference type="PANTHER" id="PTHR43470:SF4">
    <property type="entry name" value="ABC TRANSPORTER PERMEASE PROTEIN YQGI-RELATED"/>
    <property type="match status" value="1"/>
</dbReference>
<feature type="transmembrane region" description="Helical" evidence="9">
    <location>
        <begin position="12"/>
        <end position="33"/>
    </location>
</feature>
<comment type="caution">
    <text evidence="9">Lacks conserved residue(s) required for the propagation of feature annotation.</text>
</comment>
<sequence length="286" mass="30927">MKAGRADRIATIVFWSIGLVSMAILAFIILEIFGRGLVTAVSPSFFAGQPATNQAGGGVGPMIVSSLYLAALTMLISLPVSIGAAIYMAEYAREGKFNNFIRFCLDSLATLPSIVFGIFGLTLFVVTFKWSYCLLAGAFTLALLNLPILLRGAEESIKQVPQTYREASMSLGANRWITIKKVVLPSAMPGVITGTVLPIGRIMGEAAAVIYTTGLFIRAIPLSPFDPAAPLAGYIWYAQTEATVPDYRQIVNGGAAILLILVFLINFSARRFARFYAKRKQLEVKL</sequence>
<dbReference type="GO" id="GO:0005315">
    <property type="term" value="F:phosphate transmembrane transporter activity"/>
    <property type="evidence" value="ECO:0007669"/>
    <property type="project" value="InterPro"/>
</dbReference>
<dbReference type="PROSITE" id="PS50928">
    <property type="entry name" value="ABC_TM1"/>
    <property type="match status" value="1"/>
</dbReference>
<feature type="transmembrane region" description="Helical" evidence="9">
    <location>
        <begin position="129"/>
        <end position="150"/>
    </location>
</feature>
<evidence type="ECO:0000256" key="5">
    <source>
        <dbReference type="ARBA" id="ARBA00022475"/>
    </source>
</evidence>
<protein>
    <recommendedName>
        <fullName evidence="9">Phosphate transport system permease protein PstA</fullName>
    </recommendedName>
</protein>
<dbReference type="InterPro" id="IPR005672">
    <property type="entry name" value="Phosphate_PstA"/>
</dbReference>
<comment type="caution">
    <text evidence="11">The sequence shown here is derived from an EMBL/GenBank/DDBJ whole genome shotgun (WGS) entry which is preliminary data.</text>
</comment>
<dbReference type="Pfam" id="PF00528">
    <property type="entry name" value="BPD_transp_1"/>
    <property type="match status" value="1"/>
</dbReference>
<dbReference type="Proteomes" id="UP000177876">
    <property type="component" value="Unassembled WGS sequence"/>
</dbReference>
<gene>
    <name evidence="11" type="ORF">A2Y75_09320</name>
</gene>
<dbReference type="Gene3D" id="1.10.3720.10">
    <property type="entry name" value="MetI-like"/>
    <property type="match status" value="1"/>
</dbReference>
<evidence type="ECO:0000256" key="9">
    <source>
        <dbReference type="RuleBase" id="RU363043"/>
    </source>
</evidence>
<evidence type="ECO:0000256" key="8">
    <source>
        <dbReference type="ARBA" id="ARBA00023136"/>
    </source>
</evidence>
<name>A0A1F2WF88_9ACTN</name>
<keyword evidence="7 9" id="KW-1133">Transmembrane helix</keyword>
<dbReference type="PANTHER" id="PTHR43470">
    <property type="entry name" value="PHOSPHATE TRANSPORT SYSTEM PERMEASE PROTEIN PSTA-RELATED"/>
    <property type="match status" value="1"/>
</dbReference>
<keyword evidence="8 9" id="KW-0472">Membrane</keyword>
<evidence type="ECO:0000313" key="12">
    <source>
        <dbReference type="Proteomes" id="UP000177876"/>
    </source>
</evidence>
<organism evidence="11 12">
    <name type="scientific">Candidatus Solincola sediminis</name>
    <dbReference type="NCBI Taxonomy" id="1797199"/>
    <lineage>
        <taxon>Bacteria</taxon>
        <taxon>Bacillati</taxon>
        <taxon>Actinomycetota</taxon>
        <taxon>Candidatus Geothermincolia</taxon>
        <taxon>Candidatus Geothermincolales</taxon>
        <taxon>Candidatus Geothermincolaceae</taxon>
        <taxon>Candidatus Solincola</taxon>
    </lineage>
</organism>
<evidence type="ECO:0000256" key="1">
    <source>
        <dbReference type="ARBA" id="ARBA00003510"/>
    </source>
</evidence>
<dbReference type="NCBIfam" id="TIGR00974">
    <property type="entry name" value="3a0107s02c"/>
    <property type="match status" value="1"/>
</dbReference>
<proteinExistence type="inferred from homology"/>
<comment type="function">
    <text evidence="1">Part of the binding-protein-dependent transport system for phosphate; probably responsible for the translocation of the substrate across the membrane.</text>
</comment>
<comment type="subcellular location">
    <subcellularLocation>
        <location evidence="2 9">Cell membrane</location>
        <topology evidence="2 9">Multi-pass membrane protein</topology>
    </subcellularLocation>
</comment>
<reference evidence="11 12" key="1">
    <citation type="journal article" date="2016" name="Nat. Commun.">
        <title>Thousands of microbial genomes shed light on interconnected biogeochemical processes in an aquifer system.</title>
        <authorList>
            <person name="Anantharaman K."/>
            <person name="Brown C.T."/>
            <person name="Hug L.A."/>
            <person name="Sharon I."/>
            <person name="Castelle C.J."/>
            <person name="Probst A.J."/>
            <person name="Thomas B.C."/>
            <person name="Singh A."/>
            <person name="Wilkins M.J."/>
            <person name="Karaoz U."/>
            <person name="Brodie E.L."/>
            <person name="Williams K.H."/>
            <person name="Hubbard S.S."/>
            <person name="Banfield J.F."/>
        </authorList>
    </citation>
    <scope>NUCLEOTIDE SEQUENCE [LARGE SCALE GENOMIC DNA]</scope>
</reference>
<evidence type="ECO:0000256" key="3">
    <source>
        <dbReference type="ARBA" id="ARBA00007069"/>
    </source>
</evidence>
<dbReference type="STRING" id="1797197.A2Y75_09320"/>
<evidence type="ECO:0000313" key="11">
    <source>
        <dbReference type="EMBL" id="OFW55509.1"/>
    </source>
</evidence>
<dbReference type="InterPro" id="IPR000515">
    <property type="entry name" value="MetI-like"/>
</dbReference>
<dbReference type="GO" id="GO:0035435">
    <property type="term" value="P:phosphate ion transmembrane transport"/>
    <property type="evidence" value="ECO:0007669"/>
    <property type="project" value="InterPro"/>
</dbReference>
<evidence type="ECO:0000259" key="10">
    <source>
        <dbReference type="PROSITE" id="PS50928"/>
    </source>
</evidence>
<evidence type="ECO:0000256" key="4">
    <source>
        <dbReference type="ARBA" id="ARBA00022448"/>
    </source>
</evidence>
<comment type="similarity">
    <text evidence="3 9">Belongs to the binding-protein-dependent transport system permease family. CysTW subfamily.</text>
</comment>
<evidence type="ECO:0000256" key="6">
    <source>
        <dbReference type="ARBA" id="ARBA00022692"/>
    </source>
</evidence>
<accession>A0A1F2WF88</accession>
<dbReference type="InterPro" id="IPR035906">
    <property type="entry name" value="MetI-like_sf"/>
</dbReference>
<dbReference type="AlphaFoldDB" id="A0A1F2WF88"/>
<keyword evidence="6 9" id="KW-0812">Transmembrane</keyword>
<evidence type="ECO:0000256" key="7">
    <source>
        <dbReference type="ARBA" id="ARBA00022989"/>
    </source>
</evidence>
<dbReference type="SUPFAM" id="SSF161098">
    <property type="entry name" value="MetI-like"/>
    <property type="match status" value="1"/>
</dbReference>
<keyword evidence="5 9" id="KW-1003">Cell membrane</keyword>
<evidence type="ECO:0000256" key="2">
    <source>
        <dbReference type="ARBA" id="ARBA00004651"/>
    </source>
</evidence>